<dbReference type="InterPro" id="IPR036237">
    <property type="entry name" value="Xyl_isomerase-like_sf"/>
</dbReference>
<feature type="binding site" evidence="7">
    <location>
        <position position="224"/>
    </location>
    <ligand>
        <name>Zn(2+)</name>
        <dbReference type="ChEBI" id="CHEBI:29105"/>
        <label>3</label>
    </ligand>
</feature>
<name>A0A4V6RZ51_9ACTN</name>
<organism evidence="9 10">
    <name type="scientific">Adlercreutzia caecimuris</name>
    <dbReference type="NCBI Taxonomy" id="671266"/>
    <lineage>
        <taxon>Bacteria</taxon>
        <taxon>Bacillati</taxon>
        <taxon>Actinomycetota</taxon>
        <taxon>Coriobacteriia</taxon>
        <taxon>Eggerthellales</taxon>
        <taxon>Eggerthellaceae</taxon>
        <taxon>Adlercreutzia</taxon>
    </lineage>
</organism>
<dbReference type="GO" id="GO:0008833">
    <property type="term" value="F:deoxyribonuclease IV (phage-T4-induced) activity"/>
    <property type="evidence" value="ECO:0007669"/>
    <property type="project" value="UniProtKB-UniRule"/>
</dbReference>
<evidence type="ECO:0000313" key="9">
    <source>
        <dbReference type="EMBL" id="THG34747.1"/>
    </source>
</evidence>
<gene>
    <name evidence="7" type="primary">nfo</name>
    <name evidence="9" type="ORF">E5986_11490</name>
</gene>
<keyword evidence="5 7" id="KW-0862">Zinc</keyword>
<dbReference type="Gene3D" id="3.20.20.150">
    <property type="entry name" value="Divalent-metal-dependent TIM barrel enzymes"/>
    <property type="match status" value="1"/>
</dbReference>
<comment type="cofactor">
    <cofactor evidence="7">
        <name>Zn(2+)</name>
        <dbReference type="ChEBI" id="CHEBI:29105"/>
    </cofactor>
    <text evidence="7">Binds 3 Zn(2+) ions.</text>
</comment>
<evidence type="ECO:0000256" key="1">
    <source>
        <dbReference type="ARBA" id="ARBA00005340"/>
    </source>
</evidence>
<comment type="caution">
    <text evidence="7">Lacks conserved residue(s) required for the propagation of feature annotation.</text>
</comment>
<dbReference type="SMART" id="SM00518">
    <property type="entry name" value="AP2Ec"/>
    <property type="match status" value="1"/>
</dbReference>
<dbReference type="RefSeq" id="WP_136436117.1">
    <property type="nucleotide sequence ID" value="NZ_CAQMYJ010000018.1"/>
</dbReference>
<keyword evidence="7" id="KW-0255">Endonuclease</keyword>
<feature type="binding site" evidence="7">
    <location>
        <position position="176"/>
    </location>
    <ligand>
        <name>Zn(2+)</name>
        <dbReference type="ChEBI" id="CHEBI:29105"/>
        <label>2</label>
    </ligand>
</feature>
<dbReference type="AlphaFoldDB" id="A0A4V6RZ51"/>
<sequence length="279" mass="30453">MLTIGCHLSKRRGYTEMAREAASINANTFQYFTRSPRGSEQAPLDEKDAESYLAFIHEHGIRDVLAYAPYDADPATAKMSERDFALMVYAEDLAQLAELEGGLYLVRPGSRLGIGAEEGLIQVADALNKVITPGQKTTVLLDTMAGEGTQVGASFEQLAVIIDRVQHADYVGVCFDCAAVWAEGYDLAGDLDGVLDAFDHTIGLSKLRAVHLNDATHERGSHVDRHARIGEGKIGFEALAALVNHPKLAGVPFYLEEPDSTLVVYEHDVARFRRAYTGK</sequence>
<comment type="similarity">
    <text evidence="1 7">Belongs to the AP endonuclease 2 family.</text>
</comment>
<keyword evidence="4 7" id="KW-0378">Hydrolase</keyword>
<dbReference type="GO" id="GO:0006284">
    <property type="term" value="P:base-excision repair"/>
    <property type="evidence" value="ECO:0007669"/>
    <property type="project" value="TreeGrafter"/>
</dbReference>
<dbReference type="EMBL" id="SSTJ01000026">
    <property type="protein sequence ID" value="THG34747.1"/>
    <property type="molecule type" value="Genomic_DNA"/>
</dbReference>
<keyword evidence="3 7" id="KW-0227">DNA damage</keyword>
<feature type="binding site" evidence="7">
    <location>
        <position position="256"/>
    </location>
    <ligand>
        <name>Zn(2+)</name>
        <dbReference type="ChEBI" id="CHEBI:29105"/>
        <label>2</label>
    </ligand>
</feature>
<dbReference type="Proteomes" id="UP000308978">
    <property type="component" value="Unassembled WGS sequence"/>
</dbReference>
<keyword evidence="6 7" id="KW-0234">DNA repair</keyword>
<dbReference type="GO" id="GO:0003906">
    <property type="term" value="F:DNA-(apurinic or apyrimidinic site) endonuclease activity"/>
    <property type="evidence" value="ECO:0007669"/>
    <property type="project" value="TreeGrafter"/>
</dbReference>
<dbReference type="GO" id="GO:0003677">
    <property type="term" value="F:DNA binding"/>
    <property type="evidence" value="ECO:0007669"/>
    <property type="project" value="InterPro"/>
</dbReference>
<dbReference type="Pfam" id="PF01261">
    <property type="entry name" value="AP_endonuc_2"/>
    <property type="match status" value="1"/>
</dbReference>
<dbReference type="InterPro" id="IPR018246">
    <property type="entry name" value="AP_endonuc_F2_Zn_BS"/>
</dbReference>
<dbReference type="NCBIfam" id="TIGR00587">
    <property type="entry name" value="nfo"/>
    <property type="match status" value="1"/>
</dbReference>
<evidence type="ECO:0000313" key="10">
    <source>
        <dbReference type="Proteomes" id="UP000308978"/>
    </source>
</evidence>
<keyword evidence="7" id="KW-0540">Nuclease</keyword>
<dbReference type="PROSITE" id="PS51432">
    <property type="entry name" value="AP_NUCLEASE_F2_4"/>
    <property type="match status" value="1"/>
</dbReference>
<dbReference type="HAMAP" id="MF_00152">
    <property type="entry name" value="Nfo"/>
    <property type="match status" value="1"/>
</dbReference>
<comment type="function">
    <text evidence="7">Endonuclease IV plays a role in DNA repair. It cleaves phosphodiester bonds at apurinic or apyrimidinic (AP) sites, generating a 3'-hydroxyl group and a 5'-terminal sugar phosphate.</text>
</comment>
<dbReference type="PANTHER" id="PTHR21445:SF0">
    <property type="entry name" value="APURINIC-APYRIMIDINIC ENDONUCLEASE"/>
    <property type="match status" value="1"/>
</dbReference>
<accession>A0A4V6RZ51</accession>
<evidence type="ECO:0000256" key="5">
    <source>
        <dbReference type="ARBA" id="ARBA00022833"/>
    </source>
</evidence>
<evidence type="ECO:0000256" key="3">
    <source>
        <dbReference type="ARBA" id="ARBA00022763"/>
    </source>
</evidence>
<dbReference type="EC" id="3.1.21.2" evidence="7"/>
<feature type="domain" description="Xylose isomerase-like TIM barrel" evidence="8">
    <location>
        <begin position="19"/>
        <end position="260"/>
    </location>
</feature>
<dbReference type="InterPro" id="IPR001719">
    <property type="entry name" value="AP_endonuc_2"/>
</dbReference>
<keyword evidence="2 7" id="KW-0479">Metal-binding</keyword>
<evidence type="ECO:0000259" key="8">
    <source>
        <dbReference type="Pfam" id="PF01261"/>
    </source>
</evidence>
<dbReference type="PROSITE" id="PS00731">
    <property type="entry name" value="AP_NUCLEASE_F2_3"/>
    <property type="match status" value="1"/>
</dbReference>
<feature type="binding site" evidence="7">
    <location>
        <position position="211"/>
    </location>
    <ligand>
        <name>Zn(2+)</name>
        <dbReference type="ChEBI" id="CHEBI:29105"/>
        <label>2</label>
    </ligand>
</feature>
<comment type="caution">
    <text evidence="9">The sequence shown here is derived from an EMBL/GenBank/DDBJ whole genome shotgun (WGS) entry which is preliminary data.</text>
</comment>
<evidence type="ECO:0000256" key="2">
    <source>
        <dbReference type="ARBA" id="ARBA00022723"/>
    </source>
</evidence>
<dbReference type="InterPro" id="IPR013022">
    <property type="entry name" value="Xyl_isomerase-like_TIM-brl"/>
</dbReference>
<reference evidence="9 10" key="1">
    <citation type="submission" date="2019-04" db="EMBL/GenBank/DDBJ databases">
        <title>Microbes associate with the intestines of laboratory mice.</title>
        <authorList>
            <person name="Navarre W."/>
            <person name="Wong E."/>
            <person name="Huang K.C."/>
            <person name="Tropini C."/>
            <person name="Ng K."/>
            <person name="Yu B."/>
        </authorList>
    </citation>
    <scope>NUCLEOTIDE SEQUENCE [LARGE SCALE GENOMIC DNA]</scope>
    <source>
        <strain evidence="9 10">NM80_B27</strain>
    </source>
</reference>
<feature type="binding site" evidence="7">
    <location>
        <position position="226"/>
    </location>
    <ligand>
        <name>Zn(2+)</name>
        <dbReference type="ChEBI" id="CHEBI:29105"/>
        <label>3</label>
    </ligand>
</feature>
<comment type="catalytic activity">
    <reaction evidence="7">
        <text>Endonucleolytic cleavage to 5'-phosphooligonucleotide end-products.</text>
        <dbReference type="EC" id="3.1.21.2"/>
    </reaction>
</comment>
<dbReference type="SUPFAM" id="SSF51658">
    <property type="entry name" value="Xylose isomerase-like"/>
    <property type="match status" value="1"/>
</dbReference>
<evidence type="ECO:0000256" key="4">
    <source>
        <dbReference type="ARBA" id="ARBA00022801"/>
    </source>
</evidence>
<protein>
    <recommendedName>
        <fullName evidence="7">Probable endonuclease 4</fullName>
        <ecNumber evidence="7">3.1.21.2</ecNumber>
    </recommendedName>
    <alternativeName>
        <fullName evidence="7">Endodeoxyribonuclease IV</fullName>
    </alternativeName>
    <alternativeName>
        <fullName evidence="7">Endonuclease IV</fullName>
    </alternativeName>
</protein>
<evidence type="ECO:0000256" key="7">
    <source>
        <dbReference type="HAMAP-Rule" id="MF_00152"/>
    </source>
</evidence>
<evidence type="ECO:0000256" key="6">
    <source>
        <dbReference type="ARBA" id="ARBA00023204"/>
    </source>
</evidence>
<dbReference type="CDD" id="cd00019">
    <property type="entry name" value="AP2Ec"/>
    <property type="match status" value="1"/>
</dbReference>
<dbReference type="PANTHER" id="PTHR21445">
    <property type="entry name" value="ENDONUCLEASE IV ENDODEOXYRIBONUCLEASE IV"/>
    <property type="match status" value="1"/>
</dbReference>
<proteinExistence type="inferred from homology"/>
<dbReference type="GO" id="GO:0008081">
    <property type="term" value="F:phosphoric diester hydrolase activity"/>
    <property type="evidence" value="ECO:0007669"/>
    <property type="project" value="TreeGrafter"/>
</dbReference>
<dbReference type="GO" id="GO:0008270">
    <property type="term" value="F:zinc ion binding"/>
    <property type="evidence" value="ECO:0007669"/>
    <property type="project" value="UniProtKB-UniRule"/>
</dbReference>